<dbReference type="EMBL" id="JABBFW010000029">
    <property type="protein sequence ID" value="NML18260.1"/>
    <property type="molecule type" value="Genomic_DNA"/>
</dbReference>
<organism evidence="1 2">
    <name type="scientific">Azohydromonas caseinilytica</name>
    <dbReference type="NCBI Taxonomy" id="2728836"/>
    <lineage>
        <taxon>Bacteria</taxon>
        <taxon>Pseudomonadati</taxon>
        <taxon>Pseudomonadota</taxon>
        <taxon>Betaproteobacteria</taxon>
        <taxon>Burkholderiales</taxon>
        <taxon>Sphaerotilaceae</taxon>
        <taxon>Azohydromonas</taxon>
    </lineage>
</organism>
<keyword evidence="2" id="KW-1185">Reference proteome</keyword>
<dbReference type="Proteomes" id="UP000574067">
    <property type="component" value="Unassembled WGS sequence"/>
</dbReference>
<comment type="caution">
    <text evidence="1">The sequence shown here is derived from an EMBL/GenBank/DDBJ whole genome shotgun (WGS) entry which is preliminary data.</text>
</comment>
<sequence>MSELHSARVTTALIPRYVSRFGCIGAACEDNCCTGWAVSIDKKTFKAYRQVKNKELGNSLSENVQRRRSQETNADYARIQLHAETKACPLMRDNLCAVQKNLGESYLSNTCFTYPRVSRKFAGQYELALTLSCPEAARQALLVEDAFEFVEAPVKLRDNVVAEVAPRLGMPLELMNEVRIFCIQLLQTQGLALWEKLAVLGGFCEGLTATLAESGNAAVPALMEEYVAIVEQGLVGDALAKLQPDYAAQAQIFALLWQFKATATGSAVQKSVSEAVSQGLGANGETGQLGSERLVENYSRGIERLHKALEATPRLLEHYILNEMFLELFPFGGASPYEDYLKLISRFGLLRLMLAAQCNANATLPDAVALSNTVQVYCRRFQHDPNFAQQVSQVLNNSGWGKLEKLYRFLRS</sequence>
<proteinExistence type="predicted"/>
<dbReference type="NCBIfam" id="NF038110">
    <property type="entry name" value="Lys_methyl_FliB"/>
    <property type="match status" value="1"/>
</dbReference>
<protein>
    <recommendedName>
        <fullName evidence="3">Lysine-N-methylase</fullName>
    </recommendedName>
</protein>
<accession>A0A848FJ72</accession>
<dbReference type="AlphaFoldDB" id="A0A848FJ72"/>
<name>A0A848FJ72_9BURK</name>
<evidence type="ECO:0000313" key="2">
    <source>
        <dbReference type="Proteomes" id="UP000574067"/>
    </source>
</evidence>
<dbReference type="RefSeq" id="WP_169163157.1">
    <property type="nucleotide sequence ID" value="NZ_JABBFW010000029.1"/>
</dbReference>
<reference evidence="1 2" key="1">
    <citation type="submission" date="2020-04" db="EMBL/GenBank/DDBJ databases">
        <title>Azohydromonas sp. isolated from soil.</title>
        <authorList>
            <person name="Dahal R.H."/>
        </authorList>
    </citation>
    <scope>NUCLEOTIDE SEQUENCE [LARGE SCALE GENOMIC DNA]</scope>
    <source>
        <strain evidence="1 2">G-1-1-14</strain>
    </source>
</reference>
<evidence type="ECO:0008006" key="3">
    <source>
        <dbReference type="Google" id="ProtNLM"/>
    </source>
</evidence>
<evidence type="ECO:0000313" key="1">
    <source>
        <dbReference type="EMBL" id="NML18260.1"/>
    </source>
</evidence>
<gene>
    <name evidence="1" type="ORF">HHL10_25150</name>
</gene>